<evidence type="ECO:0000313" key="5">
    <source>
        <dbReference type="EMBL" id="AUT65642.1"/>
    </source>
</evidence>
<reference evidence="5 6" key="1">
    <citation type="submission" date="2018-01" db="EMBL/GenBank/DDBJ databases">
        <title>Species boundaries and ecological features among Paraburkholderia terrae DSMZ17804T, P. hospita DSMZ17164T and P. caribensis DSMZ13236T.</title>
        <authorList>
            <person name="Pratama A.A."/>
        </authorList>
    </citation>
    <scope>NUCLEOTIDE SEQUENCE [LARGE SCALE GENOMIC DNA]</scope>
    <source>
        <strain evidence="5 6">DSM 17804</strain>
    </source>
</reference>
<dbReference type="SUPFAM" id="SSF51395">
    <property type="entry name" value="FMN-linked oxidoreductases"/>
    <property type="match status" value="1"/>
</dbReference>
<name>A0A2I8F1X2_9BURK</name>
<dbReference type="GO" id="GO:0010181">
    <property type="term" value="F:FMN binding"/>
    <property type="evidence" value="ECO:0007669"/>
    <property type="project" value="InterPro"/>
</dbReference>
<sequence>MSSLFDPYDLGPIRLKNRVVMAPMERSRARNPDWAPEADTARYFSQRAGAGLIVTGSISISEWARTWAFEPGLYTPTQIRAWRSITGEVHDHGGVIFGQIRHGGRASHVSHQPNRQSTVSSTDTGATKAISMAFDENGQPAFLLQGKPRALRTDEVPQIVGEFAQAARNAIEGGFDGVEIHGANGYLHDQFINGTLNTRDDRYGGSIANRLRFTLETVDAVVDAIGGERIGIRLSPFGRYNEMPAFDDEADTYLTLASELSKRGIAYVHFSDQTRWADDVSIPENFLRVFRSAFRGPLILAGGYLRENGEAAIDSGEADLIGIGKPFIANPDLVERLRNGWPLNQWDEDTFYTAGAKGYTDYGVYK</sequence>
<dbReference type="AlphaFoldDB" id="A0A2I8F1X2"/>
<evidence type="ECO:0000313" key="6">
    <source>
        <dbReference type="Proteomes" id="UP000243502"/>
    </source>
</evidence>
<dbReference type="EMBL" id="CP026113">
    <property type="protein sequence ID" value="AUT65642.1"/>
    <property type="molecule type" value="Genomic_DNA"/>
</dbReference>
<protein>
    <submittedName>
        <fullName evidence="5">Alkene reductase</fullName>
    </submittedName>
</protein>
<dbReference type="CDD" id="cd02933">
    <property type="entry name" value="OYE_like_FMN"/>
    <property type="match status" value="1"/>
</dbReference>
<comment type="cofactor">
    <cofactor evidence="1">
        <name>FMN</name>
        <dbReference type="ChEBI" id="CHEBI:58210"/>
    </cofactor>
</comment>
<evidence type="ECO:0000256" key="3">
    <source>
        <dbReference type="ARBA" id="ARBA00023002"/>
    </source>
</evidence>
<dbReference type="PANTHER" id="PTHR22893:SF91">
    <property type="entry name" value="NADPH DEHYDROGENASE 2-RELATED"/>
    <property type="match status" value="1"/>
</dbReference>
<evidence type="ECO:0000259" key="4">
    <source>
        <dbReference type="Pfam" id="PF00724"/>
    </source>
</evidence>
<comment type="similarity">
    <text evidence="2">Belongs to the NADH:flavin oxidoreductase/NADH oxidase family.</text>
</comment>
<dbReference type="PANTHER" id="PTHR22893">
    <property type="entry name" value="NADH OXIDOREDUCTASE-RELATED"/>
    <property type="match status" value="1"/>
</dbReference>
<dbReference type="GO" id="GO:0016628">
    <property type="term" value="F:oxidoreductase activity, acting on the CH-CH group of donors, NAD or NADP as acceptor"/>
    <property type="evidence" value="ECO:0007669"/>
    <property type="project" value="UniProtKB-ARBA"/>
</dbReference>
<evidence type="ECO:0000256" key="1">
    <source>
        <dbReference type="ARBA" id="ARBA00001917"/>
    </source>
</evidence>
<keyword evidence="3" id="KW-0560">Oxidoreductase</keyword>
<dbReference type="RefSeq" id="WP_042305268.1">
    <property type="nucleotide sequence ID" value="NZ_CP026113.1"/>
</dbReference>
<dbReference type="InterPro" id="IPR013785">
    <property type="entry name" value="Aldolase_TIM"/>
</dbReference>
<dbReference type="Pfam" id="PF00724">
    <property type="entry name" value="Oxidored_FMN"/>
    <property type="match status" value="1"/>
</dbReference>
<dbReference type="Proteomes" id="UP000243502">
    <property type="component" value="Chromosome 3"/>
</dbReference>
<feature type="domain" description="NADH:flavin oxidoreductase/NADH oxidase N-terminal" evidence="4">
    <location>
        <begin position="3"/>
        <end position="344"/>
    </location>
</feature>
<dbReference type="KEGG" id="pter:C2L65_39720"/>
<gene>
    <name evidence="5" type="ORF">C2L65_39720</name>
</gene>
<accession>A0A2I8F1X2</accession>
<dbReference type="InterPro" id="IPR045247">
    <property type="entry name" value="Oye-like"/>
</dbReference>
<dbReference type="FunFam" id="3.20.20.70:FF:000059">
    <property type="entry name" value="N-ethylmaleimide reductase, FMN-linked"/>
    <property type="match status" value="1"/>
</dbReference>
<dbReference type="OrthoDB" id="8985337at2"/>
<organism evidence="5 6">
    <name type="scientific">Paraburkholderia terrae</name>
    <dbReference type="NCBI Taxonomy" id="311230"/>
    <lineage>
        <taxon>Bacteria</taxon>
        <taxon>Pseudomonadati</taxon>
        <taxon>Pseudomonadota</taxon>
        <taxon>Betaproteobacteria</taxon>
        <taxon>Burkholderiales</taxon>
        <taxon>Burkholderiaceae</taxon>
        <taxon>Paraburkholderia</taxon>
    </lineage>
</organism>
<proteinExistence type="inferred from homology"/>
<dbReference type="InterPro" id="IPR001155">
    <property type="entry name" value="OxRdtase_FMN_N"/>
</dbReference>
<evidence type="ECO:0000256" key="2">
    <source>
        <dbReference type="ARBA" id="ARBA00005979"/>
    </source>
</evidence>
<dbReference type="Gene3D" id="3.20.20.70">
    <property type="entry name" value="Aldolase class I"/>
    <property type="match status" value="1"/>
</dbReference>
<dbReference type="GO" id="GO:0005829">
    <property type="term" value="C:cytosol"/>
    <property type="evidence" value="ECO:0007669"/>
    <property type="project" value="UniProtKB-ARBA"/>
</dbReference>